<organism evidence="2 3">
    <name type="scientific">Trichoderma gamsii</name>
    <dbReference type="NCBI Taxonomy" id="398673"/>
    <lineage>
        <taxon>Eukaryota</taxon>
        <taxon>Fungi</taxon>
        <taxon>Dikarya</taxon>
        <taxon>Ascomycota</taxon>
        <taxon>Pezizomycotina</taxon>
        <taxon>Sordariomycetes</taxon>
        <taxon>Hypocreomycetidae</taxon>
        <taxon>Hypocreales</taxon>
        <taxon>Hypocreaceae</taxon>
        <taxon>Trichoderma</taxon>
    </lineage>
</organism>
<accession>A0A2K0T115</accession>
<evidence type="ECO:0000256" key="1">
    <source>
        <dbReference type="SAM" id="MobiDB-lite"/>
    </source>
</evidence>
<evidence type="ECO:0000313" key="2">
    <source>
        <dbReference type="EMBL" id="PNP39218.1"/>
    </source>
</evidence>
<evidence type="ECO:0000313" key="3">
    <source>
        <dbReference type="Proteomes" id="UP000236546"/>
    </source>
</evidence>
<feature type="region of interest" description="Disordered" evidence="1">
    <location>
        <begin position="1"/>
        <end position="32"/>
    </location>
</feature>
<name>A0A2K0T115_9HYPO</name>
<evidence type="ECO:0008006" key="4">
    <source>
        <dbReference type="Google" id="ProtNLM"/>
    </source>
</evidence>
<dbReference type="OrthoDB" id="288942at2759"/>
<gene>
    <name evidence="2" type="ORF">TGAMA5MH_08895</name>
</gene>
<dbReference type="EMBL" id="MTYH01000091">
    <property type="protein sequence ID" value="PNP39218.1"/>
    <property type="molecule type" value="Genomic_DNA"/>
</dbReference>
<sequence>MNFFFSPLRGPPQSQPRFSRRPGLRNSAPPPPEPLYQQLLAKEIEPQDESPLFSLLPPEIRSKIFTFVLSDYEDTDSPYLLDTCYSRPSYFAPHKTSTELLRTCRAIYRETWFLPFLLTEQTHWISAPDRAPPNYNSWSTITKLKQLLPEIARQLNQEKVEIESLHVFAQMYRIEEGGLAQLLHTSGLHPRRLTLTIRHTDWWFWENDEPLRFEADWINRVQTGMSPSMQEFRLELESLERKKDQIDAIGEHIAKNWFFKKLDGNVLYADVSGKCHEVSRWTGTSTWHNKRWTRDENSDGRLDYYILTITFMSEHALVRRGGVVSATAKINAGNIFHRHVPVNLRKIPEASSDPSLSPGFYADPMLPLPSESDDEDL</sequence>
<dbReference type="AlphaFoldDB" id="A0A2K0T115"/>
<feature type="region of interest" description="Disordered" evidence="1">
    <location>
        <begin position="351"/>
        <end position="377"/>
    </location>
</feature>
<protein>
    <recommendedName>
        <fullName evidence="4">F-box domain-containing protein</fullName>
    </recommendedName>
</protein>
<reference evidence="2 3" key="1">
    <citation type="submission" date="2017-02" db="EMBL/GenBank/DDBJ databases">
        <title>Genomes of Trichoderma spp. with biocontrol activity.</title>
        <authorList>
            <person name="Gardiner D."/>
            <person name="Kazan K."/>
            <person name="Vos C."/>
            <person name="Harvey P."/>
        </authorList>
    </citation>
    <scope>NUCLEOTIDE SEQUENCE [LARGE SCALE GENOMIC DNA]</scope>
    <source>
        <strain evidence="2 3">A5MH</strain>
    </source>
</reference>
<proteinExistence type="predicted"/>
<comment type="caution">
    <text evidence="2">The sequence shown here is derived from an EMBL/GenBank/DDBJ whole genome shotgun (WGS) entry which is preliminary data.</text>
</comment>
<dbReference type="Proteomes" id="UP000236546">
    <property type="component" value="Unassembled WGS sequence"/>
</dbReference>